<comment type="caution">
    <text evidence="2">The sequence shown here is derived from an EMBL/GenBank/DDBJ whole genome shotgun (WGS) entry which is preliminary data.</text>
</comment>
<proteinExistence type="predicted"/>
<dbReference type="Gene3D" id="3.90.1310.10">
    <property type="entry name" value="Penicillin-binding protein 2a (Domain 2)"/>
    <property type="match status" value="1"/>
</dbReference>
<dbReference type="EMBL" id="RJGP01001476">
    <property type="protein sequence ID" value="RVZ15125.1"/>
    <property type="molecule type" value="Genomic_DNA"/>
</dbReference>
<dbReference type="Proteomes" id="UP000289022">
    <property type="component" value="Unassembled WGS sequence"/>
</dbReference>
<dbReference type="AlphaFoldDB" id="A0A438VX33"/>
<dbReference type="InterPro" id="IPR050515">
    <property type="entry name" value="Beta-lactam/transpept"/>
</dbReference>
<dbReference type="Pfam" id="PF03717">
    <property type="entry name" value="PBP_dimer"/>
    <property type="match status" value="1"/>
</dbReference>
<dbReference type="SUPFAM" id="SSF56601">
    <property type="entry name" value="beta-lactamase/transpeptidase-like"/>
    <property type="match status" value="1"/>
</dbReference>
<evidence type="ECO:0000259" key="1">
    <source>
        <dbReference type="Pfam" id="PF03717"/>
    </source>
</evidence>
<dbReference type="GO" id="GO:0071972">
    <property type="term" value="F:peptidoglycan L,D-transpeptidase activity"/>
    <property type="evidence" value="ECO:0007669"/>
    <property type="project" value="TreeGrafter"/>
</dbReference>
<dbReference type="GO" id="GO:0008658">
    <property type="term" value="F:penicillin binding"/>
    <property type="evidence" value="ECO:0007669"/>
    <property type="project" value="InterPro"/>
</dbReference>
<dbReference type="InterPro" id="IPR005311">
    <property type="entry name" value="PBP_dimer"/>
</dbReference>
<protein>
    <submittedName>
        <fullName evidence="2">Penicillin-binding protein 2</fullName>
    </submittedName>
</protein>
<name>A0A438VX33_HELPX</name>
<dbReference type="PANTHER" id="PTHR30627:SF2">
    <property type="entry name" value="PEPTIDOGLYCAN D,D-TRANSPEPTIDASE MRDA"/>
    <property type="match status" value="1"/>
</dbReference>
<feature type="domain" description="Penicillin-binding protein dimerisation" evidence="1">
    <location>
        <begin position="4"/>
        <end position="47"/>
    </location>
</feature>
<sequence>LKDDEENQYSQIVGKTGIEKEYNKLLQGKVGYKIMRVNALNQELATLEVVPPSANNHLQLSLDKRLQKEADKLFENKRGAILVMDAENGELLVAG</sequence>
<organism evidence="2 3">
    <name type="scientific">Helicobacter pylori</name>
    <name type="common">Campylobacter pylori</name>
    <dbReference type="NCBI Taxonomy" id="210"/>
    <lineage>
        <taxon>Bacteria</taxon>
        <taxon>Pseudomonadati</taxon>
        <taxon>Campylobacterota</taxon>
        <taxon>Epsilonproteobacteria</taxon>
        <taxon>Campylobacterales</taxon>
        <taxon>Helicobacteraceae</taxon>
        <taxon>Helicobacter</taxon>
    </lineage>
</organism>
<dbReference type="InterPro" id="IPR012338">
    <property type="entry name" value="Beta-lactam/transpept-like"/>
</dbReference>
<gene>
    <name evidence="2" type="ORF">EC518_14340</name>
</gene>
<feature type="non-terminal residue" evidence="2">
    <location>
        <position position="95"/>
    </location>
</feature>
<dbReference type="GO" id="GO:0071555">
    <property type="term" value="P:cell wall organization"/>
    <property type="evidence" value="ECO:0007669"/>
    <property type="project" value="TreeGrafter"/>
</dbReference>
<evidence type="ECO:0000313" key="3">
    <source>
        <dbReference type="Proteomes" id="UP000289022"/>
    </source>
</evidence>
<dbReference type="GO" id="GO:0005886">
    <property type="term" value="C:plasma membrane"/>
    <property type="evidence" value="ECO:0007669"/>
    <property type="project" value="TreeGrafter"/>
</dbReference>
<dbReference type="PANTHER" id="PTHR30627">
    <property type="entry name" value="PEPTIDOGLYCAN D,D-TRANSPEPTIDASE"/>
    <property type="match status" value="1"/>
</dbReference>
<feature type="non-terminal residue" evidence="2">
    <location>
        <position position="1"/>
    </location>
</feature>
<accession>A0A438VX33</accession>
<evidence type="ECO:0000313" key="2">
    <source>
        <dbReference type="EMBL" id="RVZ15125.1"/>
    </source>
</evidence>
<reference evidence="2 3" key="1">
    <citation type="submission" date="2018-11" db="EMBL/GenBank/DDBJ databases">
        <title>Genetic determinants and prediction of antibiotic resistance phenotypes in Helicobacter pylori.</title>
        <authorList>
            <person name="Wagner K."/>
        </authorList>
    </citation>
    <scope>NUCLEOTIDE SEQUENCE [LARGE SCALE GENOMIC DNA]</scope>
    <source>
        <strain evidence="2 3">ZH70</strain>
    </source>
</reference>